<dbReference type="InterPro" id="IPR013216">
    <property type="entry name" value="Methyltransf_11"/>
</dbReference>
<evidence type="ECO:0000259" key="1">
    <source>
        <dbReference type="Pfam" id="PF08241"/>
    </source>
</evidence>
<reference evidence="2 3" key="1">
    <citation type="journal article" date="2016" name="Nat. Commun.">
        <title>Thousands of microbial genomes shed light on interconnected biogeochemical processes in an aquifer system.</title>
        <authorList>
            <person name="Anantharaman K."/>
            <person name="Brown C.T."/>
            <person name="Hug L.A."/>
            <person name="Sharon I."/>
            <person name="Castelle C.J."/>
            <person name="Probst A.J."/>
            <person name="Thomas B.C."/>
            <person name="Singh A."/>
            <person name="Wilkins M.J."/>
            <person name="Karaoz U."/>
            <person name="Brodie E.L."/>
            <person name="Williams K.H."/>
            <person name="Hubbard S.S."/>
            <person name="Banfield J.F."/>
        </authorList>
    </citation>
    <scope>NUCLEOTIDE SEQUENCE [LARGE SCALE GENOMIC DNA]</scope>
</reference>
<proteinExistence type="predicted"/>
<evidence type="ECO:0000313" key="3">
    <source>
        <dbReference type="Proteomes" id="UP000177725"/>
    </source>
</evidence>
<comment type="caution">
    <text evidence="2">The sequence shown here is derived from an EMBL/GenBank/DDBJ whole genome shotgun (WGS) entry which is preliminary data.</text>
</comment>
<dbReference type="InterPro" id="IPR029063">
    <property type="entry name" value="SAM-dependent_MTases_sf"/>
</dbReference>
<feature type="domain" description="Methyltransferase type 11" evidence="1">
    <location>
        <begin position="37"/>
        <end position="114"/>
    </location>
</feature>
<sequence>MENKYSFQNYLYFDRWVSYWYQLREVLKLKPESLLIVGAGDGIVSELLKKYVGKLKTLDINESLKPDFIASVEAIPATNNDFETILCAEVLEHLPFDRFEFCLAELKRVVKKSVVLSLPHFGPPLKLSFKLPLVKEIKFAFKIPIAKNHKYIGNHYWEIGKKGYGALKIRKIILKYFKIKKEFVPFENQYHHFYILEK</sequence>
<organism evidence="2 3">
    <name type="scientific">Candidatus Portnoybacteria bacterium RBG_13_41_18</name>
    <dbReference type="NCBI Taxonomy" id="1801991"/>
    <lineage>
        <taxon>Bacteria</taxon>
        <taxon>Candidatus Portnoyibacteriota</taxon>
    </lineage>
</organism>
<dbReference type="SUPFAM" id="SSF53335">
    <property type="entry name" value="S-adenosyl-L-methionine-dependent methyltransferases"/>
    <property type="match status" value="1"/>
</dbReference>
<dbReference type="EMBL" id="MHMV01000011">
    <property type="protein sequence ID" value="OGZ34769.1"/>
    <property type="molecule type" value="Genomic_DNA"/>
</dbReference>
<dbReference type="AlphaFoldDB" id="A0A1G2F9M7"/>
<dbReference type="Pfam" id="PF08241">
    <property type="entry name" value="Methyltransf_11"/>
    <property type="match status" value="1"/>
</dbReference>
<protein>
    <recommendedName>
        <fullName evidence="1">Methyltransferase type 11 domain-containing protein</fullName>
    </recommendedName>
</protein>
<dbReference type="Proteomes" id="UP000177725">
    <property type="component" value="Unassembled WGS sequence"/>
</dbReference>
<dbReference type="GO" id="GO:0008757">
    <property type="term" value="F:S-adenosylmethionine-dependent methyltransferase activity"/>
    <property type="evidence" value="ECO:0007669"/>
    <property type="project" value="InterPro"/>
</dbReference>
<gene>
    <name evidence="2" type="ORF">A2174_02390</name>
</gene>
<accession>A0A1G2F9M7</accession>
<dbReference type="Gene3D" id="3.40.50.150">
    <property type="entry name" value="Vaccinia Virus protein VP39"/>
    <property type="match status" value="1"/>
</dbReference>
<evidence type="ECO:0000313" key="2">
    <source>
        <dbReference type="EMBL" id="OGZ34769.1"/>
    </source>
</evidence>
<name>A0A1G2F9M7_9BACT</name>